<evidence type="ECO:0000256" key="1">
    <source>
        <dbReference type="SAM" id="MobiDB-lite"/>
    </source>
</evidence>
<name>A0A6H5GWT7_9HEMI</name>
<feature type="compositionally biased region" description="Polar residues" evidence="1">
    <location>
        <begin position="104"/>
        <end position="115"/>
    </location>
</feature>
<evidence type="ECO:0000313" key="3">
    <source>
        <dbReference type="Proteomes" id="UP000479000"/>
    </source>
</evidence>
<sequence length="141" mass="15811">MKYTHRMDGYTCTRRSIFLWIPPPRPNVLVYSGALFRKNLDTVSNRTPTWVDFWSDGDFVSRPAGLLLGNGTSKACMDNCHRVWAENGGARAARRAGRTPLQPSPDSMESTSKSHTIFDHSIGSPKSHNMPRMLFLISLSV</sequence>
<protein>
    <submittedName>
        <fullName evidence="2">Uncharacterized protein</fullName>
    </submittedName>
</protein>
<dbReference type="OrthoDB" id="1888829at2759"/>
<dbReference type="AlphaFoldDB" id="A0A6H5GWT7"/>
<evidence type="ECO:0000313" key="2">
    <source>
        <dbReference type="EMBL" id="CAB0009061.1"/>
    </source>
</evidence>
<reference evidence="2 3" key="1">
    <citation type="submission" date="2020-02" db="EMBL/GenBank/DDBJ databases">
        <authorList>
            <person name="Ferguson B K."/>
        </authorList>
    </citation>
    <scope>NUCLEOTIDE SEQUENCE [LARGE SCALE GENOMIC DNA]</scope>
</reference>
<organism evidence="2 3">
    <name type="scientific">Nesidiocoris tenuis</name>
    <dbReference type="NCBI Taxonomy" id="355587"/>
    <lineage>
        <taxon>Eukaryota</taxon>
        <taxon>Metazoa</taxon>
        <taxon>Ecdysozoa</taxon>
        <taxon>Arthropoda</taxon>
        <taxon>Hexapoda</taxon>
        <taxon>Insecta</taxon>
        <taxon>Pterygota</taxon>
        <taxon>Neoptera</taxon>
        <taxon>Paraneoptera</taxon>
        <taxon>Hemiptera</taxon>
        <taxon>Heteroptera</taxon>
        <taxon>Panheteroptera</taxon>
        <taxon>Cimicomorpha</taxon>
        <taxon>Miridae</taxon>
        <taxon>Dicyphina</taxon>
        <taxon>Nesidiocoris</taxon>
    </lineage>
</organism>
<keyword evidence="3" id="KW-1185">Reference proteome</keyword>
<gene>
    <name evidence="2" type="ORF">NTEN_LOCUS14244</name>
</gene>
<feature type="region of interest" description="Disordered" evidence="1">
    <location>
        <begin position="89"/>
        <end position="122"/>
    </location>
</feature>
<dbReference type="Proteomes" id="UP000479000">
    <property type="component" value="Unassembled WGS sequence"/>
</dbReference>
<dbReference type="EMBL" id="CADCXU010021422">
    <property type="protein sequence ID" value="CAB0009061.1"/>
    <property type="molecule type" value="Genomic_DNA"/>
</dbReference>
<proteinExistence type="predicted"/>
<accession>A0A6H5GWT7</accession>